<dbReference type="AlphaFoldDB" id="A0A507ZYK6"/>
<dbReference type="EMBL" id="VICD02000307">
    <property type="protein sequence ID" value="KAB8164905.1"/>
    <property type="molecule type" value="Genomic_DNA"/>
</dbReference>
<gene>
    <name evidence="1" type="ORF">FKV24_017310</name>
</gene>
<reference evidence="1 2" key="1">
    <citation type="submission" date="2019-10" db="EMBL/GenBank/DDBJ databases">
        <title>Lysobacter alkalisoli sp. nov., isolated from saline-alkaline soil.</title>
        <authorList>
            <person name="Sun J.-Q."/>
        </authorList>
    </citation>
    <scope>NUCLEOTIDE SEQUENCE [LARGE SCALE GENOMIC DNA]</scope>
    <source>
        <strain evidence="1 2">KCTC 42381</strain>
    </source>
</reference>
<dbReference type="InterPro" id="IPR001434">
    <property type="entry name" value="OmcB-like_DUF11"/>
</dbReference>
<sequence length="685" mass="70990">MNRATKKEEREIVEIRRALPDASVLTDVRIKGAHNPSMGDGSFVIGASEGRICSSRRSPGMRGFPVPRMGLASRWTPQPGLATTDWARKARSETAVRRPGVEREREVPLHSLRFSRTGVWGRKASRPGTYVMRHRRGMVRRIALASVCTVALSGTAWAQTTVFDCATGVVTNNGRNGFVALPVTELTTAQISTLEGGGTVSWVTPLLNSAGDGFITVDITSGPAPNSPNPGTIDLALSVNANPNGDLIAGRTGNSSTAGHTLRYDFSEPLRIAVASASNNSSRSTHLGGPNVGLVADEQVHVTSGTSLDGRLLRGDGVVYNTDVSASASTSGYRFLGDNSTHLVFGHFSSGPSVLDTVWRAQTTGQVGTNWVAVEYYVAPNGSTYNDPYYLFVGPMCADFGDAPDVGYRTLLASGGAANTRLNRIDTNNNGVADQPLPLFLGATVDIEPDGQPSGDAGGDGSDEDGVSIPATLPQGQASTIDVAVNQPASGAGFLSAWVDWNVDGDFDDAGEQISTDQQFTAGTSGSISLSVTPPLVALPSNQTFARFRWSSVAGVAATAGGTDGEVEDYAVELVPASDLAITKTNTPGVNGEVDQAGDTVVSGATTTYEIRVTNNGPNEVTGALVRDTPAAGLDCQPGNPVTISGDGVPAGGPFTVADLTGAGIALGALADDETTVLSFTCSVL</sequence>
<organism evidence="1 2">
    <name type="scientific">Marilutibacter maris</name>
    <dbReference type="NCBI Taxonomy" id="1605891"/>
    <lineage>
        <taxon>Bacteria</taxon>
        <taxon>Pseudomonadati</taxon>
        <taxon>Pseudomonadota</taxon>
        <taxon>Gammaproteobacteria</taxon>
        <taxon>Lysobacterales</taxon>
        <taxon>Lysobacteraceae</taxon>
        <taxon>Marilutibacter</taxon>
    </lineage>
</organism>
<dbReference type="Pfam" id="PF01345">
    <property type="entry name" value="DUF11"/>
    <property type="match status" value="1"/>
</dbReference>
<protein>
    <submittedName>
        <fullName evidence="1">DUF11 domain-containing protein</fullName>
    </submittedName>
</protein>
<dbReference type="NCBIfam" id="TIGR01451">
    <property type="entry name" value="B_ant_repeat"/>
    <property type="match status" value="1"/>
</dbReference>
<evidence type="ECO:0000313" key="1">
    <source>
        <dbReference type="EMBL" id="KAB8164905.1"/>
    </source>
</evidence>
<dbReference type="InterPro" id="IPR047589">
    <property type="entry name" value="DUF11_rpt"/>
</dbReference>
<dbReference type="InterPro" id="IPR045474">
    <property type="entry name" value="GEVED"/>
</dbReference>
<evidence type="ECO:0000313" key="2">
    <source>
        <dbReference type="Proteomes" id="UP000320431"/>
    </source>
</evidence>
<dbReference type="Proteomes" id="UP000320431">
    <property type="component" value="Unassembled WGS sequence"/>
</dbReference>
<dbReference type="Pfam" id="PF20009">
    <property type="entry name" value="GEVED"/>
    <property type="match status" value="1"/>
</dbReference>
<proteinExistence type="predicted"/>
<name>A0A507ZYK6_9GAMM</name>
<accession>A0A507ZYK6</accession>
<comment type="caution">
    <text evidence="1">The sequence shown here is derived from an EMBL/GenBank/DDBJ whole genome shotgun (WGS) entry which is preliminary data.</text>
</comment>